<gene>
    <name evidence="3" type="ORF">CLV38_1153</name>
</gene>
<protein>
    <submittedName>
        <fullName evidence="3">Gas vesicle protein</fullName>
    </submittedName>
</protein>
<dbReference type="PANTHER" id="PTHR35792:SF1">
    <property type="entry name" value="SLL0268 PROTEIN"/>
    <property type="match status" value="1"/>
</dbReference>
<dbReference type="InterPro" id="IPR024623">
    <property type="entry name" value="YtxH"/>
</dbReference>
<evidence type="ECO:0000256" key="2">
    <source>
        <dbReference type="SAM" id="Phobius"/>
    </source>
</evidence>
<keyword evidence="4" id="KW-1185">Reference proteome</keyword>
<dbReference type="Proteomes" id="UP000238205">
    <property type="component" value="Unassembled WGS sequence"/>
</dbReference>
<dbReference type="SUPFAM" id="SSF58113">
    <property type="entry name" value="Apolipoprotein A-I"/>
    <property type="match status" value="1"/>
</dbReference>
<comment type="caution">
    <text evidence="3">The sequence shown here is derived from an EMBL/GenBank/DDBJ whole genome shotgun (WGS) entry which is preliminary data.</text>
</comment>
<keyword evidence="2" id="KW-0812">Transmembrane</keyword>
<feature type="compositionally biased region" description="Basic and acidic residues" evidence="1">
    <location>
        <begin position="112"/>
        <end position="161"/>
    </location>
</feature>
<sequence length="177" mass="19223">MYKHNKHENLESFVLGTFVGAAVAGLTALLLAPKSGKDMREDIAGQADKTKQQAKEYMSIVKDKGTKLKGTVEKAGSEYLDNASATYEQLTNQVGSDGDTEENLNKIKQEAKDTAEGLKDALKDGVERDKKITKNAAEEAKESLDDAAKEGKKVSQDDHSLPEGSPRTMNKDGNSQY</sequence>
<dbReference type="Pfam" id="PF12732">
    <property type="entry name" value="YtxH"/>
    <property type="match status" value="1"/>
</dbReference>
<dbReference type="PANTHER" id="PTHR35792">
    <property type="entry name" value="GENERAL STRESS PROTEIN"/>
    <property type="match status" value="1"/>
</dbReference>
<dbReference type="EMBL" id="PVTO01000015">
    <property type="protein sequence ID" value="PRY82151.1"/>
    <property type="molecule type" value="Genomic_DNA"/>
</dbReference>
<name>A0A2T0W607_9LACT</name>
<feature type="compositionally biased region" description="Polar residues" evidence="1">
    <location>
        <begin position="167"/>
        <end position="177"/>
    </location>
</feature>
<dbReference type="AlphaFoldDB" id="A0A2T0W607"/>
<dbReference type="RefSeq" id="WP_106193954.1">
    <property type="nucleotide sequence ID" value="NZ_PVTO01000015.1"/>
</dbReference>
<proteinExistence type="predicted"/>
<keyword evidence="2" id="KW-1133">Transmembrane helix</keyword>
<evidence type="ECO:0000313" key="3">
    <source>
        <dbReference type="EMBL" id="PRY82151.1"/>
    </source>
</evidence>
<feature type="region of interest" description="Disordered" evidence="1">
    <location>
        <begin position="112"/>
        <end position="177"/>
    </location>
</feature>
<organism evidence="3 4">
    <name type="scientific">Alkalibacterium olivapovliticus</name>
    <dbReference type="NCBI Taxonomy" id="99907"/>
    <lineage>
        <taxon>Bacteria</taxon>
        <taxon>Bacillati</taxon>
        <taxon>Bacillota</taxon>
        <taxon>Bacilli</taxon>
        <taxon>Lactobacillales</taxon>
        <taxon>Carnobacteriaceae</taxon>
        <taxon>Alkalibacterium</taxon>
    </lineage>
</organism>
<evidence type="ECO:0000256" key="1">
    <source>
        <dbReference type="SAM" id="MobiDB-lite"/>
    </source>
</evidence>
<feature type="transmembrane region" description="Helical" evidence="2">
    <location>
        <begin position="12"/>
        <end position="32"/>
    </location>
</feature>
<evidence type="ECO:0000313" key="4">
    <source>
        <dbReference type="Proteomes" id="UP000238205"/>
    </source>
</evidence>
<accession>A0A2T0W607</accession>
<keyword evidence="2" id="KW-0472">Membrane</keyword>
<dbReference type="Gene3D" id="1.20.120.20">
    <property type="entry name" value="Apolipoprotein"/>
    <property type="match status" value="1"/>
</dbReference>
<dbReference type="InterPro" id="IPR052928">
    <property type="entry name" value="Desiccation-related_membrane"/>
</dbReference>
<dbReference type="OrthoDB" id="2156438at2"/>
<reference evidence="3 4" key="1">
    <citation type="submission" date="2018-03" db="EMBL/GenBank/DDBJ databases">
        <title>Genomic Encyclopedia of Archaeal and Bacterial Type Strains, Phase II (KMG-II): from individual species to whole genera.</title>
        <authorList>
            <person name="Goeker M."/>
        </authorList>
    </citation>
    <scope>NUCLEOTIDE SEQUENCE [LARGE SCALE GENOMIC DNA]</scope>
    <source>
        <strain evidence="3 4">DSM 13175</strain>
    </source>
</reference>